<dbReference type="GO" id="GO:0015031">
    <property type="term" value="P:protein transport"/>
    <property type="evidence" value="ECO:0007669"/>
    <property type="project" value="UniProtKB-KW"/>
</dbReference>
<feature type="non-terminal residue" evidence="13">
    <location>
        <position position="1055"/>
    </location>
</feature>
<dbReference type="InterPro" id="IPR024603">
    <property type="entry name" value="COG_complex_COG2_C"/>
</dbReference>
<dbReference type="InterPro" id="IPR024602">
    <property type="entry name" value="COG_su2_N"/>
</dbReference>
<dbReference type="AlphaFoldDB" id="A0A0K3CC75"/>
<evidence type="ECO:0000259" key="12">
    <source>
        <dbReference type="Pfam" id="PF12022"/>
    </source>
</evidence>
<evidence type="ECO:0000256" key="4">
    <source>
        <dbReference type="ARBA" id="ARBA00022448"/>
    </source>
</evidence>
<dbReference type="GO" id="GO:0017119">
    <property type="term" value="C:Golgi transport complex"/>
    <property type="evidence" value="ECO:0007669"/>
    <property type="project" value="TreeGrafter"/>
</dbReference>
<comment type="similarity">
    <text evidence="2">Belongs to the COG2 family.</text>
</comment>
<evidence type="ECO:0000313" key="13">
    <source>
        <dbReference type="EMBL" id="CTR04761.1"/>
    </source>
</evidence>
<evidence type="ECO:0000313" key="14">
    <source>
        <dbReference type="Proteomes" id="UP000199069"/>
    </source>
</evidence>
<evidence type="ECO:0000256" key="9">
    <source>
        <dbReference type="SAM" id="Coils"/>
    </source>
</evidence>
<evidence type="ECO:0000256" key="2">
    <source>
        <dbReference type="ARBA" id="ARBA00007603"/>
    </source>
</evidence>
<keyword evidence="6" id="KW-0333">Golgi apparatus</keyword>
<dbReference type="InterPro" id="IPR009316">
    <property type="entry name" value="COG2"/>
</dbReference>
<feature type="region of interest" description="Disordered" evidence="10">
    <location>
        <begin position="921"/>
        <end position="944"/>
    </location>
</feature>
<dbReference type="Gene3D" id="1.10.10.10">
    <property type="entry name" value="Winged helix-like DNA-binding domain superfamily/Winged helix DNA-binding domain"/>
    <property type="match status" value="2"/>
</dbReference>
<dbReference type="PANTHER" id="PTHR12961:SF0">
    <property type="entry name" value="CONSERVED OLIGOMERIC GOLGI COMPLEX SUBUNIT 2"/>
    <property type="match status" value="1"/>
</dbReference>
<accession>A0A0K3CC75</accession>
<evidence type="ECO:0000256" key="8">
    <source>
        <dbReference type="ARBA" id="ARBA00031344"/>
    </source>
</evidence>
<keyword evidence="5" id="KW-0653">Protein transport</keyword>
<dbReference type="Pfam" id="PF06148">
    <property type="entry name" value="COG2_N"/>
    <property type="match status" value="1"/>
</dbReference>
<keyword evidence="4" id="KW-0813">Transport</keyword>
<evidence type="ECO:0000256" key="10">
    <source>
        <dbReference type="SAM" id="MobiDB-lite"/>
    </source>
</evidence>
<evidence type="ECO:0000256" key="5">
    <source>
        <dbReference type="ARBA" id="ARBA00022927"/>
    </source>
</evidence>
<dbReference type="GO" id="GO:0007030">
    <property type="term" value="P:Golgi organization"/>
    <property type="evidence" value="ECO:0007669"/>
    <property type="project" value="InterPro"/>
</dbReference>
<proteinExistence type="inferred from homology"/>
<feature type="domain" description="Conserved oligomeric Golgi complex subunit 2 N-terminal" evidence="11">
    <location>
        <begin position="65"/>
        <end position="126"/>
    </location>
</feature>
<dbReference type="Pfam" id="PF12022">
    <property type="entry name" value="COG2_C"/>
    <property type="match status" value="1"/>
</dbReference>
<dbReference type="Pfam" id="PF04157">
    <property type="entry name" value="EAP30"/>
    <property type="match status" value="1"/>
</dbReference>
<dbReference type="InterPro" id="IPR036388">
    <property type="entry name" value="WH-like_DNA-bd_sf"/>
</dbReference>
<feature type="compositionally biased region" description="Low complexity" evidence="10">
    <location>
        <begin position="934"/>
        <end position="944"/>
    </location>
</feature>
<gene>
    <name evidence="13" type="primary">FGENESH: predicted gene_1.622</name>
    <name evidence="13" type="ORF">BN2166_0006220</name>
</gene>
<evidence type="ECO:0000256" key="6">
    <source>
        <dbReference type="ARBA" id="ARBA00023034"/>
    </source>
</evidence>
<dbReference type="InterPro" id="IPR040608">
    <property type="entry name" value="Snf8/Vps36"/>
</dbReference>
<feature type="coiled-coil region" evidence="9">
    <location>
        <begin position="148"/>
        <end position="175"/>
    </location>
</feature>
<dbReference type="SUPFAM" id="SSF46785">
    <property type="entry name" value="Winged helix' DNA-binding domain"/>
    <property type="match status" value="1"/>
</dbReference>
<keyword evidence="14" id="KW-1185">Reference proteome</keyword>
<dbReference type="GO" id="GO:0000139">
    <property type="term" value="C:Golgi membrane"/>
    <property type="evidence" value="ECO:0007669"/>
    <property type="project" value="UniProtKB-SubCell"/>
</dbReference>
<keyword evidence="7" id="KW-0472">Membrane</keyword>
<name>A0A0K3CC75_RHOTO</name>
<dbReference type="STRING" id="5286.A0A0K3CC75"/>
<dbReference type="OMA" id="CWAEGVY"/>
<evidence type="ECO:0000256" key="3">
    <source>
        <dbReference type="ARBA" id="ARBA00020977"/>
    </source>
</evidence>
<dbReference type="GO" id="GO:0006891">
    <property type="term" value="P:intra-Golgi vesicle-mediated transport"/>
    <property type="evidence" value="ECO:0007669"/>
    <property type="project" value="TreeGrafter"/>
</dbReference>
<protein>
    <recommendedName>
        <fullName evidence="3">Conserved oligomeric Golgi complex subunit 2</fullName>
    </recommendedName>
    <alternativeName>
        <fullName evidence="8">Component of oligomeric Golgi complex 2</fullName>
    </alternativeName>
</protein>
<sequence>MAEDALQDPFNPAQPTTASPSRPTTLSLPSKPALSHRPSFTTVLSTADLSAAVEGQVDLPSAPPLSHEALAGDDFDASEFLLARRHTPLDDLRSELRGYLATLRTSLVGVINEEYEAFIGLSLGLKHAAVSQSLATIHRPVLSIRGEVMRVKDELENMRSEMSGVLDERKEVREMKAMMRRLLATEEAVDKVEGLLKPAGEADKSRSLDLAVDSPAKRLERIASEYTHMLYLVERAGNLPFVKALQPRIDRVTSALRTDLSSLLSAILAGSPSTPTYREELAIALRTFLSLGLVSQVEDIVRRGVVRPFVKHAIHRDALSSPIDSPALSSHPAHVPPSYRIEPIAVPPAHREGRDAAPLTALYNRILAFVSHDCGVLLDVAERGLASQHDRRSVDTDGAVSKDGDAEKVEGFEILTNALFDETGTALMGELGGVIYAAGRPTVFHQNYLLTTVFVSRIESLSPTLARLTSLRSHSTYTTLLKRFQLPVYFQLRFKDAVTSVERAFEVGQASGGGGAEGFVMSESEAAFKALRRCWDEDVWLEELAGRFWRLTLQLAASAGNSRPATPGPASGNDEVSEETTLRQLTVLIADAQTMERKVLELFKERIRGRLPADVRDEAGDIMRDSLSSVTAIVPSLSSQITTILIKRCAEHLKLVRSVASQVRASTRKGPSEPSYFVHNILKEVRAYLGGPGRVVEEELRRRLATVVVEDIAGRYTSILSTQKKTEDSLRWLKKGRQGLSFFGRAASSASPADDGSSDDDRVKMQMQLDVETLAKDAEELGVDVEGSGLSSLQRHLDSADHYTTLGTSLAAQQASTLSSQLSTFQSALSRFSSSHRAKILSNPEFRTHFSALCAELGVDPLGGGSKGLWDKMGLTDWYYALGVQVVDVCLRARERGGGLVALDEVIREVQKLRSGKHVKTVGAPKAAGPTPLEASSTSTSSEITEADVQRAIEALEPLGCGYSILTVGSKKVVRCSPGQLDRDSLVAVEAAGSTRRGAVTAEELQAYTGRDGIKWDVERVERALEKAVMDDGMLWVDEQAGDAIYVQRDYYAPG</sequence>
<evidence type="ECO:0000259" key="11">
    <source>
        <dbReference type="Pfam" id="PF06148"/>
    </source>
</evidence>
<organism evidence="13 14">
    <name type="scientific">Rhodotorula toruloides</name>
    <name type="common">Yeast</name>
    <name type="synonym">Rhodosporidium toruloides</name>
    <dbReference type="NCBI Taxonomy" id="5286"/>
    <lineage>
        <taxon>Eukaryota</taxon>
        <taxon>Fungi</taxon>
        <taxon>Dikarya</taxon>
        <taxon>Basidiomycota</taxon>
        <taxon>Pucciniomycotina</taxon>
        <taxon>Microbotryomycetes</taxon>
        <taxon>Sporidiobolales</taxon>
        <taxon>Sporidiobolaceae</taxon>
        <taxon>Rhodotorula</taxon>
    </lineage>
</organism>
<evidence type="ECO:0000256" key="1">
    <source>
        <dbReference type="ARBA" id="ARBA00004395"/>
    </source>
</evidence>
<dbReference type="PANTHER" id="PTHR12961">
    <property type="entry name" value="CONSERVED OLIGOMERIC GOLGI COMPLEX COMPONENT 2"/>
    <property type="match status" value="1"/>
</dbReference>
<dbReference type="Proteomes" id="UP000199069">
    <property type="component" value="Unassembled WGS sequence"/>
</dbReference>
<dbReference type="EMBL" id="CWKI01000001">
    <property type="protein sequence ID" value="CTR04761.1"/>
    <property type="molecule type" value="Genomic_DNA"/>
</dbReference>
<feature type="domain" description="COG complex component COG2 C-terminal" evidence="12">
    <location>
        <begin position="482"/>
        <end position="771"/>
    </location>
</feature>
<feature type="region of interest" description="Disordered" evidence="10">
    <location>
        <begin position="1"/>
        <end position="37"/>
    </location>
</feature>
<dbReference type="InterPro" id="IPR036390">
    <property type="entry name" value="WH_DNA-bd_sf"/>
</dbReference>
<reference evidence="13 14" key="1">
    <citation type="submission" date="2015-07" db="EMBL/GenBank/DDBJ databases">
        <authorList>
            <person name="Cajimat M.N.B."/>
            <person name="Milazzo M.L."/>
            <person name="Fulhorst C.F."/>
        </authorList>
    </citation>
    <scope>NUCLEOTIDE SEQUENCE [LARGE SCALE GENOMIC DNA]</scope>
    <source>
        <strain evidence="13">Single colony</strain>
    </source>
</reference>
<comment type="subcellular location">
    <subcellularLocation>
        <location evidence="1">Golgi apparatus membrane</location>
        <topology evidence="1">Peripheral membrane protein</topology>
    </subcellularLocation>
</comment>
<evidence type="ECO:0000256" key="7">
    <source>
        <dbReference type="ARBA" id="ARBA00023136"/>
    </source>
</evidence>
<feature type="compositionally biased region" description="Low complexity" evidence="10">
    <location>
        <begin position="15"/>
        <end position="30"/>
    </location>
</feature>
<keyword evidence="9" id="KW-0175">Coiled coil</keyword>
<dbReference type="Gene3D" id="6.10.140.180">
    <property type="match status" value="1"/>
</dbReference>